<protein>
    <submittedName>
        <fullName evidence="1">Uncharacterized protein</fullName>
    </submittedName>
</protein>
<name>A0ACC3CDN7_PYRYE</name>
<evidence type="ECO:0000313" key="1">
    <source>
        <dbReference type="EMBL" id="KAK1868106.1"/>
    </source>
</evidence>
<comment type="caution">
    <text evidence="1">The sequence shown here is derived from an EMBL/GenBank/DDBJ whole genome shotgun (WGS) entry which is preliminary data.</text>
</comment>
<gene>
    <name evidence="1" type="ORF">I4F81_010601</name>
</gene>
<evidence type="ECO:0000313" key="2">
    <source>
        <dbReference type="Proteomes" id="UP000798662"/>
    </source>
</evidence>
<keyword evidence="2" id="KW-1185">Reference proteome</keyword>
<dbReference type="EMBL" id="CM020620">
    <property type="protein sequence ID" value="KAK1868106.1"/>
    <property type="molecule type" value="Genomic_DNA"/>
</dbReference>
<dbReference type="Proteomes" id="UP000798662">
    <property type="component" value="Chromosome 3"/>
</dbReference>
<accession>A0ACC3CDN7</accession>
<organism evidence="1 2">
    <name type="scientific">Pyropia yezoensis</name>
    <name type="common">Susabi-nori</name>
    <name type="synonym">Porphyra yezoensis</name>
    <dbReference type="NCBI Taxonomy" id="2788"/>
    <lineage>
        <taxon>Eukaryota</taxon>
        <taxon>Rhodophyta</taxon>
        <taxon>Bangiophyceae</taxon>
        <taxon>Bangiales</taxon>
        <taxon>Bangiaceae</taxon>
        <taxon>Pyropia</taxon>
    </lineage>
</organism>
<sequence length="352" mass="35908">MALRLVVLLAATVAATATVASGAILLGFLDAPPDAVAVGNKCQMMDTCKGRVVLRPKDSWYWDGCGNALLFTKDCTVQDFPYDGGPGCPIKCSDSGAAVKWRQVGERYTCKRELLVVRPGCNAVVTATAAETSAFTFDKDAIDFGDGKCSFRDHCRGGKWVSTPVGEAYTDGCGNDNRFRPDCTVGVNDLEPGPGCPTYCRGVKTQRLVRSAFVCDLTLWEEAFVVLLPLVDARAGTRACLTGGDGSGGGGSDGGASAAVSVTAGGTGGVPAAALARPARLLLAAAAAAVPGMTGVHDVIDAAFAAAAALLRTFTTRAAKAAAPAAAAAAASRRRRSSPASARAPGTPTRDG</sequence>
<proteinExistence type="predicted"/>
<reference evidence="1" key="1">
    <citation type="submission" date="2019-11" db="EMBL/GenBank/DDBJ databases">
        <title>Nori genome reveals adaptations in red seaweeds to the harsh intertidal environment.</title>
        <authorList>
            <person name="Wang D."/>
            <person name="Mao Y."/>
        </authorList>
    </citation>
    <scope>NUCLEOTIDE SEQUENCE</scope>
    <source>
        <tissue evidence="1">Gametophyte</tissue>
    </source>
</reference>